<organism evidence="2 3">
    <name type="scientific">Ottowia cancrivicina</name>
    <dbReference type="NCBI Taxonomy" id="3040346"/>
    <lineage>
        <taxon>Bacteria</taxon>
        <taxon>Pseudomonadati</taxon>
        <taxon>Pseudomonadota</taxon>
        <taxon>Betaproteobacteria</taxon>
        <taxon>Burkholderiales</taxon>
        <taxon>Comamonadaceae</taxon>
        <taxon>Ottowia</taxon>
    </lineage>
</organism>
<dbReference type="Proteomes" id="UP001237156">
    <property type="component" value="Unassembled WGS sequence"/>
</dbReference>
<dbReference type="Pfam" id="PF20159">
    <property type="entry name" value="YidB"/>
    <property type="match status" value="1"/>
</dbReference>
<dbReference type="EMBL" id="JARVII010000003">
    <property type="protein sequence ID" value="MDG9698669.1"/>
    <property type="molecule type" value="Genomic_DNA"/>
</dbReference>
<dbReference type="InterPro" id="IPR045372">
    <property type="entry name" value="YidB"/>
</dbReference>
<dbReference type="PROSITE" id="PS51257">
    <property type="entry name" value="PROKAR_LIPOPROTEIN"/>
    <property type="match status" value="1"/>
</dbReference>
<dbReference type="AlphaFoldDB" id="A0AAW6REW1"/>
<dbReference type="Gene3D" id="1.10.10.690">
    <property type="entry name" value="YidB-like"/>
    <property type="match status" value="1"/>
</dbReference>
<evidence type="ECO:0000256" key="1">
    <source>
        <dbReference type="SAM" id="MobiDB-lite"/>
    </source>
</evidence>
<gene>
    <name evidence="2" type="ORF">QB898_02865</name>
</gene>
<accession>A0AAW6REW1</accession>
<evidence type="ECO:0000313" key="2">
    <source>
        <dbReference type="EMBL" id="MDG9698669.1"/>
    </source>
</evidence>
<feature type="region of interest" description="Disordered" evidence="1">
    <location>
        <begin position="178"/>
        <end position="277"/>
    </location>
</feature>
<proteinExistence type="predicted"/>
<dbReference type="SUPFAM" id="SSF140804">
    <property type="entry name" value="YidB-like"/>
    <property type="match status" value="1"/>
</dbReference>
<name>A0AAW6REW1_9BURK</name>
<protein>
    <submittedName>
        <fullName evidence="2">YidB family protein</fullName>
    </submittedName>
</protein>
<comment type="caution">
    <text evidence="2">The sequence shown here is derived from an EMBL/GenBank/DDBJ whole genome shotgun (WGS) entry which is preliminary data.</text>
</comment>
<sequence length="277" mass="27943">MFDVLIREVAVRFNLGDKALPLLQMLLACMTRQDTGGLPGFLEKLKAAGLGPAVQSWLGGGPSAKAVTASQIENALGSAGGLLEQLTGRLDAPRDDVAGALGYLLPYIVGKLTPGGSLPGSLPAEIASVASAGQALLSAPLPSSGGGMKWLWPAVAVVAAGLLGLSYCRQGGDGVPAPASAPVAAPQPAPASPVQPVETTPAPQKTQPETPVETPAQTPVREMPAQEPGREEKPAAPPMPEMPAAAAEKPPAETPPAAETVEPPAEEKPAVEKQPAA</sequence>
<feature type="compositionally biased region" description="Low complexity" evidence="1">
    <location>
        <begin position="242"/>
        <end position="263"/>
    </location>
</feature>
<evidence type="ECO:0000313" key="3">
    <source>
        <dbReference type="Proteomes" id="UP001237156"/>
    </source>
</evidence>
<reference evidence="2 3" key="1">
    <citation type="submission" date="2023-04" db="EMBL/GenBank/DDBJ databases">
        <title>Ottowia paracancer sp. nov., isolated from human stomach.</title>
        <authorList>
            <person name="Song Y."/>
        </authorList>
    </citation>
    <scope>NUCLEOTIDE SEQUENCE [LARGE SCALE GENOMIC DNA]</scope>
    <source>
        <strain evidence="2 3">10c7w1</strain>
    </source>
</reference>
<dbReference type="RefSeq" id="WP_279523704.1">
    <property type="nucleotide sequence ID" value="NZ_JARVII010000003.1"/>
</dbReference>
<keyword evidence="3" id="KW-1185">Reference proteome</keyword>
<dbReference type="InterPro" id="IPR027405">
    <property type="entry name" value="YidB-like"/>
</dbReference>